<evidence type="ECO:0000256" key="3">
    <source>
        <dbReference type="ARBA" id="ARBA00022723"/>
    </source>
</evidence>
<proteinExistence type="predicted"/>
<feature type="binding site" evidence="7">
    <location>
        <position position="110"/>
    </location>
    <ligand>
        <name>[4Fe-4S] cluster</name>
        <dbReference type="ChEBI" id="CHEBI:49883"/>
        <label>4</label>
    </ligand>
</feature>
<evidence type="ECO:0000256" key="5">
    <source>
        <dbReference type="ARBA" id="ARBA00023004"/>
    </source>
</evidence>
<dbReference type="InterPro" id="IPR051555">
    <property type="entry name" value="FDH_Electron_Transfer_Unit"/>
</dbReference>
<dbReference type="InterPro" id="IPR017900">
    <property type="entry name" value="4Fe4S_Fe_S_CS"/>
</dbReference>
<feature type="domain" description="4Fe-4S ferredoxin-type" evidence="9">
    <location>
        <begin position="98"/>
        <end position="127"/>
    </location>
</feature>
<dbReference type="Pfam" id="PF13247">
    <property type="entry name" value="Fer4_11"/>
    <property type="match status" value="1"/>
</dbReference>
<dbReference type="GO" id="GO:0015944">
    <property type="term" value="P:formate oxidation"/>
    <property type="evidence" value="ECO:0007669"/>
    <property type="project" value="InterPro"/>
</dbReference>
<feature type="binding site" evidence="7">
    <location>
        <position position="134"/>
    </location>
    <ligand>
        <name>[4Fe-4S] cluster</name>
        <dbReference type="ChEBI" id="CHEBI:49883"/>
        <label>2</label>
    </ligand>
</feature>
<dbReference type="Proteomes" id="UP000366051">
    <property type="component" value="Chromosome"/>
</dbReference>
<feature type="binding site" evidence="7">
    <location>
        <position position="16"/>
    </location>
    <ligand>
        <name>[4Fe-4S] cluster</name>
        <dbReference type="ChEBI" id="CHEBI:49883"/>
        <label>1</label>
    </ligand>
</feature>
<keyword evidence="6 7" id="KW-0411">Iron-sulfur</keyword>
<feature type="binding site" evidence="7">
    <location>
        <position position="117"/>
    </location>
    <ligand>
        <name>[4Fe-4S] cluster</name>
        <dbReference type="ChEBI" id="CHEBI:49883"/>
        <label>3</label>
    </ligand>
</feature>
<keyword evidence="8" id="KW-1133">Transmembrane helix</keyword>
<comment type="cofactor">
    <cofactor evidence="7">
        <name>[4Fe-4S] cluster</name>
        <dbReference type="ChEBI" id="CHEBI:49883"/>
    </cofactor>
    <text evidence="7">Binds 4 [4Fe-4S] clusters per subunit.</text>
</comment>
<dbReference type="Gene3D" id="3.30.70.20">
    <property type="match status" value="2"/>
</dbReference>
<feature type="binding site" evidence="7">
    <location>
        <position position="23"/>
    </location>
    <ligand>
        <name>[4Fe-4S] cluster</name>
        <dbReference type="ChEBI" id="CHEBI:49883"/>
        <label>2</label>
    </ligand>
</feature>
<feature type="binding site" evidence="7">
    <location>
        <position position="19"/>
    </location>
    <ligand>
        <name>[4Fe-4S] cluster</name>
        <dbReference type="ChEBI" id="CHEBI:49883"/>
        <label>1</label>
    </ligand>
</feature>
<keyword evidence="11" id="KW-1185">Reference proteome</keyword>
<accession>A0A5Q2N0F9</accession>
<evidence type="ECO:0000256" key="7">
    <source>
        <dbReference type="PIRSR" id="PIRSR036298-50"/>
    </source>
</evidence>
<evidence type="ECO:0000259" key="9">
    <source>
        <dbReference type="PROSITE" id="PS51379"/>
    </source>
</evidence>
<dbReference type="KEGG" id="hcv:FTV88_0553"/>
<dbReference type="GO" id="GO:0046872">
    <property type="term" value="F:metal ion binding"/>
    <property type="evidence" value="ECO:0007669"/>
    <property type="project" value="UniProtKB-KW"/>
</dbReference>
<dbReference type="InterPro" id="IPR014603">
    <property type="entry name" value="Formate_DH_Fe-S_su"/>
</dbReference>
<feature type="domain" description="4Fe-4S ferredoxin-type" evidence="9">
    <location>
        <begin position="64"/>
        <end position="97"/>
    </location>
</feature>
<dbReference type="PIRSF" id="PIRSF036298">
    <property type="entry name" value="FDH_4Fe4S"/>
    <property type="match status" value="1"/>
</dbReference>
<feature type="binding site" evidence="7">
    <location>
        <position position="107"/>
    </location>
    <ligand>
        <name>[4Fe-4S] cluster</name>
        <dbReference type="ChEBI" id="CHEBI:49883"/>
        <label>4</label>
    </ligand>
</feature>
<feature type="binding site" evidence="7">
    <location>
        <position position="83"/>
    </location>
    <ligand>
        <name>[4Fe-4S] cluster</name>
        <dbReference type="ChEBI" id="CHEBI:49883"/>
        <label>3</label>
    </ligand>
</feature>
<feature type="binding site" evidence="7">
    <location>
        <position position="13"/>
    </location>
    <ligand>
        <name>[4Fe-4S] cluster</name>
        <dbReference type="ChEBI" id="CHEBI:49883"/>
        <label>1</label>
    </ligand>
</feature>
<keyword evidence="8" id="KW-0812">Transmembrane</keyword>
<feature type="binding site" evidence="7">
    <location>
        <position position="153"/>
    </location>
    <ligand>
        <name>[4Fe-4S] cluster</name>
        <dbReference type="ChEBI" id="CHEBI:49883"/>
        <label>1</label>
    </ligand>
</feature>
<keyword evidence="4" id="KW-0677">Repeat</keyword>
<evidence type="ECO:0000256" key="1">
    <source>
        <dbReference type="ARBA" id="ARBA00004196"/>
    </source>
</evidence>
<dbReference type="PANTHER" id="PTHR43545:SF6">
    <property type="entry name" value="FORMATE DEHYDROGENASE, NITRATE-INDUCIBLE, IRON-SULFUR SUBUNIT"/>
    <property type="match status" value="1"/>
</dbReference>
<dbReference type="PROSITE" id="PS00198">
    <property type="entry name" value="4FE4S_FER_1"/>
    <property type="match status" value="1"/>
</dbReference>
<name>A0A5Q2N0F9_9FIRM</name>
<evidence type="ECO:0000256" key="2">
    <source>
        <dbReference type="ARBA" id="ARBA00022485"/>
    </source>
</evidence>
<dbReference type="SUPFAM" id="SSF54862">
    <property type="entry name" value="4Fe-4S ferredoxins"/>
    <property type="match status" value="1"/>
</dbReference>
<feature type="binding site" evidence="7">
    <location>
        <position position="149"/>
    </location>
    <ligand>
        <name>[4Fe-4S] cluster</name>
        <dbReference type="ChEBI" id="CHEBI:49883"/>
        <label>2</label>
    </ligand>
</feature>
<reference evidence="11" key="1">
    <citation type="submission" date="2019-11" db="EMBL/GenBank/DDBJ databases">
        <title>Genome sequence of Heliorestis convoluta strain HH, an alkaliphilic and minimalistic phototrophic bacterium from a soda lake in Egypt.</title>
        <authorList>
            <person name="Dewey E.D."/>
            <person name="Stokes L.M."/>
            <person name="Burchell B.M."/>
            <person name="Shaffer K.N."/>
            <person name="Huntington A.M."/>
            <person name="Baker J.M."/>
            <person name="Nadendla S."/>
            <person name="Giglio M.G."/>
            <person name="Touchman J.W."/>
            <person name="Blankenship R.E."/>
            <person name="Madigan M.T."/>
            <person name="Sattley W.M."/>
        </authorList>
    </citation>
    <scope>NUCLEOTIDE SEQUENCE [LARGE SCALE GENOMIC DNA]</scope>
    <source>
        <strain evidence="11">HH</strain>
    </source>
</reference>
<feature type="binding site" evidence="7">
    <location>
        <position position="75"/>
    </location>
    <ligand>
        <name>[4Fe-4S] cluster</name>
        <dbReference type="ChEBI" id="CHEBI:49883"/>
        <label>3</label>
    </ligand>
</feature>
<evidence type="ECO:0000256" key="8">
    <source>
        <dbReference type="SAM" id="Phobius"/>
    </source>
</evidence>
<evidence type="ECO:0000256" key="6">
    <source>
        <dbReference type="ARBA" id="ARBA00023014"/>
    </source>
</evidence>
<evidence type="ECO:0000256" key="4">
    <source>
        <dbReference type="ARBA" id="ARBA00022737"/>
    </source>
</evidence>
<dbReference type="InterPro" id="IPR017896">
    <property type="entry name" value="4Fe4S_Fe-S-bd"/>
</dbReference>
<protein>
    <submittedName>
        <fullName evidence="10">4Fe-4S dicluster domain-containing protein</fullName>
    </submittedName>
</protein>
<feature type="binding site" evidence="7">
    <location>
        <position position="113"/>
    </location>
    <ligand>
        <name>[4Fe-4S] cluster</name>
        <dbReference type="ChEBI" id="CHEBI:49883"/>
        <label>4</label>
    </ligand>
</feature>
<feature type="transmembrane region" description="Helical" evidence="8">
    <location>
        <begin position="230"/>
        <end position="250"/>
    </location>
</feature>
<keyword evidence="3 7" id="KW-0479">Metal-binding</keyword>
<dbReference type="RefSeq" id="WP_153724248.1">
    <property type="nucleotide sequence ID" value="NZ_CP045875.1"/>
</dbReference>
<feature type="binding site" evidence="7">
    <location>
        <position position="78"/>
    </location>
    <ligand>
        <name>[4Fe-4S] cluster</name>
        <dbReference type="ChEBI" id="CHEBI:49883"/>
        <label>3</label>
    </ligand>
</feature>
<keyword evidence="8" id="KW-0472">Membrane</keyword>
<keyword evidence="2 7" id="KW-0004">4Fe-4S</keyword>
<dbReference type="GO" id="GO:0045333">
    <property type="term" value="P:cellular respiration"/>
    <property type="evidence" value="ECO:0007669"/>
    <property type="project" value="InterPro"/>
</dbReference>
<feature type="binding site" evidence="7">
    <location>
        <position position="87"/>
    </location>
    <ligand>
        <name>[4Fe-4S] cluster</name>
        <dbReference type="ChEBI" id="CHEBI:49883"/>
        <label>4</label>
    </ligand>
</feature>
<gene>
    <name evidence="10" type="ORF">FTV88_0553</name>
</gene>
<evidence type="ECO:0000313" key="11">
    <source>
        <dbReference type="Proteomes" id="UP000366051"/>
    </source>
</evidence>
<sequence length="263" mass="29085">MTRMARFVDITKCIACRGCQVACKQWNQLPGEIGPFTGTYQSHNDLSPNRWTMIQYYEYKNNQGELQWDFLKKCCLHCGEASCIKACPNDALRKTDIGTVMTIKDKCVGCGYCAIYCPFNIPKVDKRTKKMSKCTACVGRIKNNMEEPCVKTCVTDAIKSGPRDEMVRIAEKRLEEVKGKYPEANLYGVNELSGLGMIYLLPQSPSTYDLPENPTAPLSLGLFKNVVQPAGSLALGGTVLGLAGAALISWRNERMKGGDKKNG</sequence>
<dbReference type="PANTHER" id="PTHR43545">
    <property type="entry name" value="FORMATE DEHYDROGENASE, NITRATE-INDUCIBLE, IRON-SULFUR SUBUNIT"/>
    <property type="match status" value="1"/>
</dbReference>
<dbReference type="EMBL" id="CP045875">
    <property type="protein sequence ID" value="QGG46732.1"/>
    <property type="molecule type" value="Genomic_DNA"/>
</dbReference>
<organism evidence="10 11">
    <name type="scientific">Heliorestis convoluta</name>
    <dbReference type="NCBI Taxonomy" id="356322"/>
    <lineage>
        <taxon>Bacteria</taxon>
        <taxon>Bacillati</taxon>
        <taxon>Bacillota</taxon>
        <taxon>Clostridia</taxon>
        <taxon>Eubacteriales</taxon>
        <taxon>Heliobacteriaceae</taxon>
        <taxon>Heliorestis</taxon>
    </lineage>
</organism>
<comment type="subcellular location">
    <subcellularLocation>
        <location evidence="1">Cell envelope</location>
    </subcellularLocation>
</comment>
<evidence type="ECO:0000313" key="10">
    <source>
        <dbReference type="EMBL" id="QGG46732.1"/>
    </source>
</evidence>
<dbReference type="AlphaFoldDB" id="A0A5Q2N0F9"/>
<keyword evidence="5 7" id="KW-0408">Iron</keyword>
<dbReference type="PROSITE" id="PS51379">
    <property type="entry name" value="4FE4S_FER_2"/>
    <property type="match status" value="2"/>
</dbReference>
<dbReference type="GO" id="GO:0051539">
    <property type="term" value="F:4 iron, 4 sulfur cluster binding"/>
    <property type="evidence" value="ECO:0007669"/>
    <property type="project" value="UniProtKB-KW"/>
</dbReference>
<feature type="binding site" evidence="7">
    <location>
        <position position="137"/>
    </location>
    <ligand>
        <name>[4Fe-4S] cluster</name>
        <dbReference type="ChEBI" id="CHEBI:49883"/>
        <label>2</label>
    </ligand>
</feature>
<dbReference type="CDD" id="cd10562">
    <property type="entry name" value="FDH_b_like"/>
    <property type="match status" value="1"/>
</dbReference>
<dbReference type="OrthoDB" id="9810688at2"/>
<dbReference type="GO" id="GO:0030313">
    <property type="term" value="C:cell envelope"/>
    <property type="evidence" value="ECO:0007669"/>
    <property type="project" value="UniProtKB-SubCell"/>
</dbReference>